<feature type="transmembrane region" description="Helical" evidence="7">
    <location>
        <begin position="127"/>
        <end position="143"/>
    </location>
</feature>
<keyword evidence="3" id="KW-0813">Transport</keyword>
<dbReference type="InParanoid" id="A0A164ZQT5"/>
<sequence length="442" mass="47724">MTSTTTEIELPPAIAHKPGRASSAIAPQEISTGHVDHNDPEPPTNFVRARQRWNHPKSNISRVFSTFWSFVVMGANDAAYGALIPYLEKYYSLGYTVIALVFLSPFIGYTSAAALISRIHHRFGQRGIALIGPICHTITYIILCVHPPWPVVVIVCVLAGFGNGVLDAAWNTYIGNMANANEILGFLHGFYGLGATISPLIATSMITKGHLPWYSFYYLMICLGVIELGTAAVAFWSSTGKVFRDAQQVSAGSKSGSTRQVIRNQATWLCSAFLFVYVGVEVSLGGWIVTFMINVRSGTAFASGISAVGFWLGITVGRVILGFVTPRIYLLASMGLELLFWLVPHFLVSAIAVAFLGFFLGPLFPAVVVAAMKILPQHMHISAVGFASAFGGAGAAMFPFVVGAMAQAKGVTVLQPFILAMLGLDLVLWVLISRIPRTHHQD</sequence>
<dbReference type="PANTHER" id="PTHR23514:SF3">
    <property type="entry name" value="BYPASS OF STOP CODON PROTEIN 6"/>
    <property type="match status" value="1"/>
</dbReference>
<name>A0A164ZQT5_XYLHT</name>
<keyword evidence="4 7" id="KW-0812">Transmembrane</keyword>
<feature type="transmembrane region" description="Helical" evidence="7">
    <location>
        <begin position="413"/>
        <end position="432"/>
    </location>
</feature>
<dbReference type="FunFam" id="1.20.1250.20:FF:000286">
    <property type="entry name" value="MFS efflux transporter"/>
    <property type="match status" value="1"/>
</dbReference>
<dbReference type="RefSeq" id="XP_018184947.1">
    <property type="nucleotide sequence ID" value="XM_018333453.1"/>
</dbReference>
<feature type="transmembrane region" description="Helical" evidence="7">
    <location>
        <begin position="328"/>
        <end position="344"/>
    </location>
</feature>
<protein>
    <submittedName>
        <fullName evidence="9">MFS transporter</fullName>
    </submittedName>
</protein>
<feature type="transmembrane region" description="Helical" evidence="7">
    <location>
        <begin position="299"/>
        <end position="321"/>
    </location>
</feature>
<dbReference type="InterPro" id="IPR011701">
    <property type="entry name" value="MFS"/>
</dbReference>
<organism evidence="9 10">
    <name type="scientific">Xylona heveae (strain CBS 132557 / TC161)</name>
    <dbReference type="NCBI Taxonomy" id="1328760"/>
    <lineage>
        <taxon>Eukaryota</taxon>
        <taxon>Fungi</taxon>
        <taxon>Dikarya</taxon>
        <taxon>Ascomycota</taxon>
        <taxon>Pezizomycotina</taxon>
        <taxon>Xylonomycetes</taxon>
        <taxon>Xylonales</taxon>
        <taxon>Xylonaceae</taxon>
        <taxon>Xylona</taxon>
    </lineage>
</organism>
<evidence type="ECO:0000259" key="8">
    <source>
        <dbReference type="PROSITE" id="PS50850"/>
    </source>
</evidence>
<dbReference type="InterPro" id="IPR036259">
    <property type="entry name" value="MFS_trans_sf"/>
</dbReference>
<feature type="transmembrane region" description="Helical" evidence="7">
    <location>
        <begin position="183"/>
        <end position="202"/>
    </location>
</feature>
<dbReference type="STRING" id="1328760.A0A164ZQT5"/>
<feature type="transmembrane region" description="Helical" evidence="7">
    <location>
        <begin position="149"/>
        <end position="171"/>
    </location>
</feature>
<dbReference type="Proteomes" id="UP000076632">
    <property type="component" value="Unassembled WGS sequence"/>
</dbReference>
<feature type="transmembrane region" description="Helical" evidence="7">
    <location>
        <begin position="268"/>
        <end position="293"/>
    </location>
</feature>
<dbReference type="GO" id="GO:0016020">
    <property type="term" value="C:membrane"/>
    <property type="evidence" value="ECO:0007669"/>
    <property type="project" value="TreeGrafter"/>
</dbReference>
<dbReference type="FunFam" id="1.20.1250.20:FF:000308">
    <property type="entry name" value="MFS efflux transporter"/>
    <property type="match status" value="1"/>
</dbReference>
<dbReference type="InterPro" id="IPR020846">
    <property type="entry name" value="MFS_dom"/>
</dbReference>
<dbReference type="GO" id="GO:0012505">
    <property type="term" value="C:endomembrane system"/>
    <property type="evidence" value="ECO:0007669"/>
    <property type="project" value="UniProtKB-SubCell"/>
</dbReference>
<dbReference type="SUPFAM" id="SSF103473">
    <property type="entry name" value="MFS general substrate transporter"/>
    <property type="match status" value="1"/>
</dbReference>
<dbReference type="Gene3D" id="1.20.1250.20">
    <property type="entry name" value="MFS general substrate transporter like domains"/>
    <property type="match status" value="2"/>
</dbReference>
<keyword evidence="10" id="KW-1185">Reference proteome</keyword>
<evidence type="ECO:0000256" key="4">
    <source>
        <dbReference type="ARBA" id="ARBA00022692"/>
    </source>
</evidence>
<comment type="similarity">
    <text evidence="2">Belongs to the major facilitator superfamily.</text>
</comment>
<feature type="transmembrane region" description="Helical" evidence="7">
    <location>
        <begin position="214"/>
        <end position="236"/>
    </location>
</feature>
<dbReference type="Pfam" id="PF07690">
    <property type="entry name" value="MFS_1"/>
    <property type="match status" value="1"/>
</dbReference>
<dbReference type="FunCoup" id="A0A164ZQT5">
    <property type="interactions" value="15"/>
</dbReference>
<dbReference type="GeneID" id="28898590"/>
<feature type="transmembrane region" description="Helical" evidence="7">
    <location>
        <begin position="350"/>
        <end position="371"/>
    </location>
</feature>
<dbReference type="PROSITE" id="PS50850">
    <property type="entry name" value="MFS"/>
    <property type="match status" value="1"/>
</dbReference>
<evidence type="ECO:0000256" key="5">
    <source>
        <dbReference type="ARBA" id="ARBA00022989"/>
    </source>
</evidence>
<evidence type="ECO:0000256" key="2">
    <source>
        <dbReference type="ARBA" id="ARBA00008335"/>
    </source>
</evidence>
<evidence type="ECO:0000256" key="1">
    <source>
        <dbReference type="ARBA" id="ARBA00004127"/>
    </source>
</evidence>
<reference evidence="9 10" key="1">
    <citation type="journal article" date="2016" name="Fungal Biol.">
        <title>The genome of Xylona heveae provides a window into fungal endophytism.</title>
        <authorList>
            <person name="Gazis R."/>
            <person name="Kuo A."/>
            <person name="Riley R."/>
            <person name="LaButti K."/>
            <person name="Lipzen A."/>
            <person name="Lin J."/>
            <person name="Amirebrahimi M."/>
            <person name="Hesse C.N."/>
            <person name="Spatafora J.W."/>
            <person name="Henrissat B."/>
            <person name="Hainaut M."/>
            <person name="Grigoriev I.V."/>
            <person name="Hibbett D.S."/>
        </authorList>
    </citation>
    <scope>NUCLEOTIDE SEQUENCE [LARGE SCALE GENOMIC DNA]</scope>
    <source>
        <strain evidence="9 10">TC161</strain>
    </source>
</reference>
<gene>
    <name evidence="9" type="ORF">L228DRAFT_250987</name>
</gene>
<evidence type="ECO:0000256" key="3">
    <source>
        <dbReference type="ARBA" id="ARBA00022448"/>
    </source>
</evidence>
<dbReference type="OrthoDB" id="413079at2759"/>
<evidence type="ECO:0000313" key="9">
    <source>
        <dbReference type="EMBL" id="KZF19392.1"/>
    </source>
</evidence>
<evidence type="ECO:0000313" key="10">
    <source>
        <dbReference type="Proteomes" id="UP000076632"/>
    </source>
</evidence>
<feature type="transmembrane region" description="Helical" evidence="7">
    <location>
        <begin position="383"/>
        <end position="407"/>
    </location>
</feature>
<keyword evidence="6 7" id="KW-0472">Membrane</keyword>
<evidence type="ECO:0000256" key="7">
    <source>
        <dbReference type="SAM" id="Phobius"/>
    </source>
</evidence>
<accession>A0A164ZQT5</accession>
<dbReference type="InterPro" id="IPR051788">
    <property type="entry name" value="MFS_Transporter"/>
</dbReference>
<dbReference type="OMA" id="QANLGWY"/>
<feature type="transmembrane region" description="Helical" evidence="7">
    <location>
        <begin position="93"/>
        <end position="115"/>
    </location>
</feature>
<dbReference type="PANTHER" id="PTHR23514">
    <property type="entry name" value="BYPASS OF STOP CODON PROTEIN 6"/>
    <property type="match status" value="1"/>
</dbReference>
<dbReference type="EMBL" id="KV407466">
    <property type="protein sequence ID" value="KZF19392.1"/>
    <property type="molecule type" value="Genomic_DNA"/>
</dbReference>
<evidence type="ECO:0000256" key="6">
    <source>
        <dbReference type="ARBA" id="ARBA00023136"/>
    </source>
</evidence>
<dbReference type="GO" id="GO:0022857">
    <property type="term" value="F:transmembrane transporter activity"/>
    <property type="evidence" value="ECO:0007669"/>
    <property type="project" value="InterPro"/>
</dbReference>
<dbReference type="AlphaFoldDB" id="A0A164ZQT5"/>
<proteinExistence type="inferred from homology"/>
<keyword evidence="5 7" id="KW-1133">Transmembrane helix</keyword>
<feature type="transmembrane region" description="Helical" evidence="7">
    <location>
        <begin position="67"/>
        <end position="87"/>
    </location>
</feature>
<feature type="domain" description="Major facilitator superfamily (MFS) profile" evidence="8">
    <location>
        <begin position="62"/>
        <end position="439"/>
    </location>
</feature>
<comment type="subcellular location">
    <subcellularLocation>
        <location evidence="1">Endomembrane system</location>
        <topology evidence="1">Multi-pass membrane protein</topology>
    </subcellularLocation>
</comment>